<comment type="cofactor">
    <cofactor evidence="13">
        <name>Mg(2+)</name>
        <dbReference type="ChEBI" id="CHEBI:18420"/>
    </cofactor>
</comment>
<dbReference type="InterPro" id="IPR011335">
    <property type="entry name" value="Restrct_endonuc-II-like"/>
</dbReference>
<feature type="coiled-coil region" evidence="15">
    <location>
        <begin position="536"/>
        <end position="563"/>
    </location>
</feature>
<comment type="subunit">
    <text evidence="13">Heterodimer of AddA and AddB/RexB.</text>
</comment>
<dbReference type="InterPro" id="IPR038726">
    <property type="entry name" value="PDDEXK_AddAB-type"/>
</dbReference>
<evidence type="ECO:0000256" key="8">
    <source>
        <dbReference type="ARBA" id="ARBA00023125"/>
    </source>
</evidence>
<evidence type="ECO:0000256" key="1">
    <source>
        <dbReference type="ARBA" id="ARBA00022722"/>
    </source>
</evidence>
<keyword evidence="4 13" id="KW-0378">Hydrolase</keyword>
<keyword evidence="5 13" id="KW-0347">Helicase</keyword>
<dbReference type="SUPFAM" id="SSF52540">
    <property type="entry name" value="P-loop containing nucleoside triphosphate hydrolases"/>
    <property type="match status" value="1"/>
</dbReference>
<dbReference type="HAMAP" id="MF_01451">
    <property type="entry name" value="AddA"/>
    <property type="match status" value="1"/>
</dbReference>
<evidence type="ECO:0000259" key="17">
    <source>
        <dbReference type="PROSITE" id="PS51217"/>
    </source>
</evidence>
<keyword evidence="1 13" id="KW-0540">Nuclease</keyword>
<evidence type="ECO:0000313" key="18">
    <source>
        <dbReference type="EMBL" id="MBC8628618.1"/>
    </source>
</evidence>
<evidence type="ECO:0000256" key="4">
    <source>
        <dbReference type="ARBA" id="ARBA00022801"/>
    </source>
</evidence>
<dbReference type="EC" id="3.1.-.-" evidence="13"/>
<comment type="caution">
    <text evidence="18">The sequence shown here is derived from an EMBL/GenBank/DDBJ whole genome shotgun (WGS) entry which is preliminary data.</text>
</comment>
<comment type="function">
    <text evidence="13">The heterodimer acts as both an ATP-dependent DNA helicase and an ATP-dependent, dual-direction single-stranded exonuclease. Recognizes the chi site generating a DNA molecule suitable for the initiation of homologous recombination. The AddA nuclease domain is required for chi fragment generation; this subunit has the helicase and 3' -&gt; 5' nuclease activities.</text>
</comment>
<dbReference type="PANTHER" id="PTHR11070:SF48">
    <property type="entry name" value="ATP-DEPENDENT HELICASE_NUCLEASE SUBUNIT A"/>
    <property type="match status" value="1"/>
</dbReference>
<evidence type="ECO:0000256" key="5">
    <source>
        <dbReference type="ARBA" id="ARBA00022806"/>
    </source>
</evidence>
<dbReference type="Gene3D" id="1.10.274.50">
    <property type="match status" value="1"/>
</dbReference>
<keyword evidence="19" id="KW-1185">Reference proteome</keyword>
<dbReference type="Proteomes" id="UP000661649">
    <property type="component" value="Unassembled WGS sequence"/>
</dbReference>
<feature type="domain" description="UvrD-like helicase ATP-binding" evidence="16">
    <location>
        <begin position="3"/>
        <end position="482"/>
    </location>
</feature>
<dbReference type="SUPFAM" id="SSF52980">
    <property type="entry name" value="Restriction endonuclease-like"/>
    <property type="match status" value="1"/>
</dbReference>
<evidence type="ECO:0000256" key="10">
    <source>
        <dbReference type="ARBA" id="ARBA00023235"/>
    </source>
</evidence>
<dbReference type="Pfam" id="PF00580">
    <property type="entry name" value="UvrD-helicase"/>
    <property type="match status" value="1"/>
</dbReference>
<comment type="catalytic activity">
    <reaction evidence="11 13">
        <text>Couples ATP hydrolysis with the unwinding of duplex DNA by translocating in the 3'-5' direction.</text>
        <dbReference type="EC" id="5.6.2.4"/>
    </reaction>
</comment>
<keyword evidence="9 13" id="KW-0234">DNA repair</keyword>
<evidence type="ECO:0000256" key="3">
    <source>
        <dbReference type="ARBA" id="ARBA00022763"/>
    </source>
</evidence>
<proteinExistence type="inferred from homology"/>
<comment type="similarity">
    <text evidence="13">Belongs to the helicase family. AddA subfamily.</text>
</comment>
<evidence type="ECO:0000256" key="7">
    <source>
        <dbReference type="ARBA" id="ARBA00022840"/>
    </source>
</evidence>
<evidence type="ECO:0000256" key="11">
    <source>
        <dbReference type="ARBA" id="ARBA00034617"/>
    </source>
</evidence>
<dbReference type="PROSITE" id="PS51217">
    <property type="entry name" value="UVRD_HELICASE_CTER"/>
    <property type="match status" value="1"/>
</dbReference>
<protein>
    <recommendedName>
        <fullName evidence="13">ATP-dependent helicase/nuclease subunit A</fullName>
        <ecNumber evidence="13">3.1.-.-</ecNumber>
        <ecNumber evidence="13">5.6.2.4</ecNumber>
    </recommendedName>
    <alternativeName>
        <fullName evidence="13">ATP-dependent helicase/nuclease AddA</fullName>
    </alternativeName>
    <alternativeName>
        <fullName evidence="13">DNA 3'-5' helicase AddA</fullName>
    </alternativeName>
</protein>
<dbReference type="PANTHER" id="PTHR11070">
    <property type="entry name" value="UVRD / RECB / PCRA DNA HELICASE FAMILY MEMBER"/>
    <property type="match status" value="1"/>
</dbReference>
<evidence type="ECO:0000256" key="2">
    <source>
        <dbReference type="ARBA" id="ARBA00022741"/>
    </source>
</evidence>
<dbReference type="InterPro" id="IPR000212">
    <property type="entry name" value="DNA_helicase_UvrD/REP"/>
</dbReference>
<dbReference type="Gene3D" id="3.90.320.10">
    <property type="match status" value="1"/>
</dbReference>
<dbReference type="EMBL" id="JACRTP010000003">
    <property type="protein sequence ID" value="MBC8628618.1"/>
    <property type="molecule type" value="Genomic_DNA"/>
</dbReference>
<feature type="binding site" evidence="14">
    <location>
        <begin position="24"/>
        <end position="31"/>
    </location>
    <ligand>
        <name>ATP</name>
        <dbReference type="ChEBI" id="CHEBI:30616"/>
    </ligand>
</feature>
<evidence type="ECO:0000256" key="6">
    <source>
        <dbReference type="ARBA" id="ARBA00022839"/>
    </source>
</evidence>
<reference evidence="18 19" key="1">
    <citation type="submission" date="2020-08" db="EMBL/GenBank/DDBJ databases">
        <title>Genome public.</title>
        <authorList>
            <person name="Liu C."/>
            <person name="Sun Q."/>
        </authorList>
    </citation>
    <scope>NUCLEOTIDE SEQUENCE [LARGE SCALE GENOMIC DNA]</scope>
    <source>
        <strain evidence="18 19">3_YM_SP_D4_24.mj</strain>
    </source>
</reference>
<dbReference type="InterPro" id="IPR014016">
    <property type="entry name" value="UvrD-like_ATP-bd"/>
</dbReference>
<keyword evidence="6 13" id="KW-0269">Exonuclease</keyword>
<evidence type="ECO:0000259" key="16">
    <source>
        <dbReference type="PROSITE" id="PS51198"/>
    </source>
</evidence>
<organism evidence="18 19">
    <name type="scientific">Blautia stercoris</name>
    <dbReference type="NCBI Taxonomy" id="871664"/>
    <lineage>
        <taxon>Bacteria</taxon>
        <taxon>Bacillati</taxon>
        <taxon>Bacillota</taxon>
        <taxon>Clostridia</taxon>
        <taxon>Lachnospirales</taxon>
        <taxon>Lachnospiraceae</taxon>
        <taxon>Blautia</taxon>
    </lineage>
</organism>
<dbReference type="EC" id="5.6.2.4" evidence="13"/>
<accession>A0ABR7PBH2</accession>
<keyword evidence="3 13" id="KW-0227">DNA damage</keyword>
<dbReference type="Pfam" id="PF13361">
    <property type="entry name" value="UvrD_C"/>
    <property type="match status" value="1"/>
</dbReference>
<keyword evidence="2 13" id="KW-0547">Nucleotide-binding</keyword>
<keyword evidence="10 13" id="KW-0413">Isomerase</keyword>
<evidence type="ECO:0000256" key="14">
    <source>
        <dbReference type="PROSITE-ProRule" id="PRU00560"/>
    </source>
</evidence>
<name>A0ABR7PBH2_9FIRM</name>
<gene>
    <name evidence="13 18" type="primary">addA</name>
    <name evidence="18" type="ORF">H8712_08310</name>
</gene>
<keyword evidence="7 13" id="KW-0067">ATP-binding</keyword>
<keyword evidence="15" id="KW-0175">Coiled coil</keyword>
<keyword evidence="8 13" id="KW-0238">DNA-binding</keyword>
<dbReference type="InterPro" id="IPR014017">
    <property type="entry name" value="DNA_helicase_UvrD-like_C"/>
</dbReference>
<dbReference type="Pfam" id="PF12705">
    <property type="entry name" value="PDDEXK_1"/>
    <property type="match status" value="1"/>
</dbReference>
<dbReference type="InterPro" id="IPR027417">
    <property type="entry name" value="P-loop_NTPase"/>
</dbReference>
<dbReference type="RefSeq" id="WP_187558614.1">
    <property type="nucleotide sequence ID" value="NZ_JACRTP010000003.1"/>
</dbReference>
<evidence type="ECO:0000313" key="19">
    <source>
        <dbReference type="Proteomes" id="UP000661649"/>
    </source>
</evidence>
<dbReference type="PROSITE" id="PS51198">
    <property type="entry name" value="UVRD_HELICASE_ATP_BIND"/>
    <property type="match status" value="1"/>
</dbReference>
<evidence type="ECO:0000256" key="13">
    <source>
        <dbReference type="HAMAP-Rule" id="MF_01451"/>
    </source>
</evidence>
<sequence length="1267" mass="146159">MEMKWTPEQQKVIETRNANVLVSAAAGSGKTAVLVARILSMITDLEHPVSIDELLIVTFTRAAAGEMRERIRLAIEARIEEEEKQENSPKKDQMLEHLRKQNTLLHHALITTIDSFCAYIVRNYFHLIDLDPSFRVGEEGELRMLQGDVAERILSEAYEEGSEEFHEFVEAFSTGRSDDGLVELIRKLYTFSTSYPYPKEWLVSCKDAYQISSVKEVEQAPWMQLLKSDIEKNLEEIRMLAEAGIALCRQEDGPYLYEEALSQDLKTVELLLKADSFEAQQEVFSHLSYARLSGKKMPEASENKKELVKNYRNQIKDGLNEIKEQYFGVPFETAAKYLQEAGEPVGVLIDLTLRFSEAFAEKKREKNLLDYSDLEHFALEILIHHTENGDERSEAAKELSAHFYEILIDEYQDSNLVQEKLLTAVSRMEEGQNNIFMVGDVKQSIYRFRLARPDLFMEKYHSYLQKAGDKVRIDLHKNFRSREEVLAGINFIFYQIMGESLGGVEYDEDAALYAGAVFEENSEPVLRETELLLVESDEAEWKQMETEENVQELEARLVADKIQEIVGKFPVVDKENGGYRKAEYGDIVILLRTMNGWAENFKKILESRGIPASVTTKTGYFSAQEVVTVLNYLRILDNPLQDIPFAGVLLNLPDAFTMEELAKIKCAGKESSDETLKFFECMLLYEKTDGAAEIQRKISRFLEQFYTLRVKVAYTPIHELLWDIYESLGLIEYYMANALGEQKKANLEMLFEKARDYEKTSYRGLFNFVRYIENLQKYQIDFGEADITASQENTVKIMSIHKSKGLEFPIVFVSGLGKLFNQQDARASLVIHPDLGIGADWIDTKRRTKAPTLLKKAVQRQIQLENLGEELRVLYVALTRAKEKLYLTGAVSRLEKRVEGLELIKNEEKMRLSYGKLVKARMYLDWIFPALARHRCMDGLYQQYEYSCPVSHSLHEETAPFLIAVKSPVEFVLSEAKERSEQLIKEQELIAEMERASSDERIRKEIQEHFLWEYPWQKEAEVPAKVTVSEVKRMQFEDEESVFFEESISFEERVSLMDQILGEELLADEKEEIKELPEIEPYIPAFMQEEGEVLVGVDRGNAYHKVLQWLDFTDTDTKTAVKNQLAKLREEQKIDESVYVTVKPEKIFALANSRIGKRMKQAQSVGSLFREQPFVIEVLASDVLNTETGEETMLVQGIIDAFFEENGKIVLLDYKTDYVEQRDGSDLVGKYGIQLKYYQKALERMLEKPVEEKYIYSVNLERAFAVE</sequence>
<dbReference type="Gene3D" id="3.40.50.300">
    <property type="entry name" value="P-loop containing nucleotide triphosphate hydrolases"/>
    <property type="match status" value="4"/>
</dbReference>
<evidence type="ECO:0000256" key="12">
    <source>
        <dbReference type="ARBA" id="ARBA00048988"/>
    </source>
</evidence>
<feature type="domain" description="UvrD-like helicase C-terminal" evidence="17">
    <location>
        <begin position="508"/>
        <end position="805"/>
    </location>
</feature>
<dbReference type="InterPro" id="IPR011604">
    <property type="entry name" value="PDDEXK-like_dom_sf"/>
</dbReference>
<comment type="catalytic activity">
    <reaction evidence="12 13">
        <text>ATP + H2O = ADP + phosphate + H(+)</text>
        <dbReference type="Rhea" id="RHEA:13065"/>
        <dbReference type="ChEBI" id="CHEBI:15377"/>
        <dbReference type="ChEBI" id="CHEBI:15378"/>
        <dbReference type="ChEBI" id="CHEBI:30616"/>
        <dbReference type="ChEBI" id="CHEBI:43474"/>
        <dbReference type="ChEBI" id="CHEBI:456216"/>
        <dbReference type="EC" id="5.6.2.4"/>
    </reaction>
</comment>
<dbReference type="GO" id="GO:0004386">
    <property type="term" value="F:helicase activity"/>
    <property type="evidence" value="ECO:0007669"/>
    <property type="project" value="UniProtKB-KW"/>
</dbReference>
<dbReference type="NCBIfam" id="TIGR02785">
    <property type="entry name" value="addA_Gpos"/>
    <property type="match status" value="1"/>
</dbReference>
<dbReference type="InterPro" id="IPR014152">
    <property type="entry name" value="AddA"/>
</dbReference>
<feature type="coiled-coil region" evidence="15">
    <location>
        <begin position="864"/>
        <end position="911"/>
    </location>
</feature>
<evidence type="ECO:0000256" key="15">
    <source>
        <dbReference type="SAM" id="Coils"/>
    </source>
</evidence>
<evidence type="ECO:0000256" key="9">
    <source>
        <dbReference type="ARBA" id="ARBA00023204"/>
    </source>
</evidence>